<dbReference type="InParanoid" id="D8QHD3"/>
<evidence type="ECO:0000256" key="3">
    <source>
        <dbReference type="ARBA" id="ARBA00022898"/>
    </source>
</evidence>
<dbReference type="eggNOG" id="KOG0053">
    <property type="taxonomic scope" value="Eukaryota"/>
</dbReference>
<sequence length="628" mass="68974">MAVETAKAAEIPNVPLGLGVPPFTPHAISVSLPKWQDNVDYEEGNPRVTDAMVSGYPRFFIPLPAQKLAAFCARKFGTEGESCMLFATRKVADECRSFMKAQSPTPVAPRIVQYKISPDEEVHRQLPRGTVAAQEVDLYLVLFPKDFFPYAKQFWQHSGMGVSSRLAEHCLTILSPEDVQVPPTSPTNGTRPSFKAVNKHYAVKKQRQPSIDEVDDISLDTSYYLEERYGRNLPLAAATAAKRALRRRISGVLLHDTPDDRRPEPSAGQQDAAVGPSSRGVADLSEDDVFLYPTGMAAIWAAHQTALAALPPAKSVCFGFPYTDTLKILQKWGPGCHFLGLGTDAELDELEQLLEREAAADPSKPPVLALFTEFPSNPLLRTADLPRLRRLADKYDFLVAVDETIGNFVNVDVLPYADIVVSSLTKIFSGDANVMGGGLVLNPRGRHYAKLRAHLDSTYEDVVFEQDALYLERNSRDFRRRIKVIDANTEAACDFFHARSLASPSPPPTAVIKNVYYPKFETPQHYAACRLPGGGYGGLFTLTFTSMDAARAFYDALACCKGPSLGTNFTLASPYAILAHYAELDWAAQYGVEASLVRISVGMEEREKLMSNFAIALEAAEKAVQASA</sequence>
<dbReference type="OrthoDB" id="10047078at2759"/>
<evidence type="ECO:0000256" key="9">
    <source>
        <dbReference type="SAM" id="MobiDB-lite"/>
    </source>
</evidence>
<dbReference type="InterPro" id="IPR051750">
    <property type="entry name" value="Trans-sulfuration_enzymes"/>
</dbReference>
<dbReference type="GeneID" id="9597326"/>
<evidence type="ECO:0000256" key="4">
    <source>
        <dbReference type="ARBA" id="ARBA00051441"/>
    </source>
</evidence>
<dbReference type="GO" id="GO:0003962">
    <property type="term" value="F:cystathionine gamma-synthase activity"/>
    <property type="evidence" value="ECO:0007669"/>
    <property type="project" value="UniProtKB-EC"/>
</dbReference>
<feature type="region of interest" description="Disordered" evidence="9">
    <location>
        <begin position="253"/>
        <end position="280"/>
    </location>
</feature>
<evidence type="ECO:0000313" key="11">
    <source>
        <dbReference type="Proteomes" id="UP000007431"/>
    </source>
</evidence>
<dbReference type="VEuPathDB" id="FungiDB:SCHCODRAFT_02590818"/>
<evidence type="ECO:0000256" key="7">
    <source>
        <dbReference type="ARBA" id="ARBA00066530"/>
    </source>
</evidence>
<evidence type="ECO:0000256" key="2">
    <source>
        <dbReference type="ARBA" id="ARBA00022679"/>
    </source>
</evidence>
<reference evidence="10 11" key="1">
    <citation type="journal article" date="2010" name="Nat. Biotechnol.">
        <title>Genome sequence of the model mushroom Schizophyllum commune.</title>
        <authorList>
            <person name="Ohm R.A."/>
            <person name="de Jong J.F."/>
            <person name="Lugones L.G."/>
            <person name="Aerts A."/>
            <person name="Kothe E."/>
            <person name="Stajich J.E."/>
            <person name="de Vries R.P."/>
            <person name="Record E."/>
            <person name="Levasseur A."/>
            <person name="Baker S.E."/>
            <person name="Bartholomew K.A."/>
            <person name="Coutinho P.M."/>
            <person name="Erdmann S."/>
            <person name="Fowler T.J."/>
            <person name="Gathman A.C."/>
            <person name="Lombard V."/>
            <person name="Henrissat B."/>
            <person name="Knabe N."/>
            <person name="Kuees U."/>
            <person name="Lilly W.W."/>
            <person name="Lindquist E."/>
            <person name="Lucas S."/>
            <person name="Magnuson J.K."/>
            <person name="Piumi F."/>
            <person name="Raudaskoski M."/>
            <person name="Salamov A."/>
            <person name="Schmutz J."/>
            <person name="Schwarze F.W.M.R."/>
            <person name="vanKuyk P.A."/>
            <person name="Horton J.S."/>
            <person name="Grigoriev I.V."/>
            <person name="Woesten H.A.B."/>
        </authorList>
    </citation>
    <scope>NUCLEOTIDE SEQUENCE [LARGE SCALE GENOMIC DNA]</scope>
    <source>
        <strain evidence="11">H4-8 / FGSC 9210</strain>
    </source>
</reference>
<dbReference type="GO" id="GO:0019346">
    <property type="term" value="P:transsulfuration"/>
    <property type="evidence" value="ECO:0007669"/>
    <property type="project" value="InterPro"/>
</dbReference>
<dbReference type="FunCoup" id="D8QHD3">
    <property type="interactions" value="116"/>
</dbReference>
<dbReference type="InterPro" id="IPR015422">
    <property type="entry name" value="PyrdxlP-dep_Trfase_small"/>
</dbReference>
<dbReference type="InterPro" id="IPR000277">
    <property type="entry name" value="Cys/Met-Metab_PyrdxlP-dep_enz"/>
</dbReference>
<evidence type="ECO:0000256" key="8">
    <source>
        <dbReference type="ARBA" id="ARBA00083849"/>
    </source>
</evidence>
<accession>D8QHD3</accession>
<dbReference type="Gene3D" id="3.40.640.10">
    <property type="entry name" value="Type I PLP-dependent aspartate aminotransferase-like (Major domain)"/>
    <property type="match status" value="1"/>
</dbReference>
<evidence type="ECO:0000256" key="6">
    <source>
        <dbReference type="ARBA" id="ARBA00060510"/>
    </source>
</evidence>
<evidence type="ECO:0000256" key="1">
    <source>
        <dbReference type="ARBA" id="ARBA00001933"/>
    </source>
</evidence>
<dbReference type="SUPFAM" id="SSF53383">
    <property type="entry name" value="PLP-dependent transferases"/>
    <property type="match status" value="1"/>
</dbReference>
<comment type="catalytic activity">
    <reaction evidence="4">
        <text>O-succinyl-L-homoserine + L-cysteine = L,L-cystathionine + succinate + H(+)</text>
        <dbReference type="Rhea" id="RHEA:20397"/>
        <dbReference type="ChEBI" id="CHEBI:15378"/>
        <dbReference type="ChEBI" id="CHEBI:30031"/>
        <dbReference type="ChEBI" id="CHEBI:35235"/>
        <dbReference type="ChEBI" id="CHEBI:57661"/>
        <dbReference type="ChEBI" id="CHEBI:58161"/>
        <dbReference type="EC" id="2.5.1.48"/>
    </reaction>
</comment>
<dbReference type="EC" id="2.5.1.48" evidence="7"/>
<comment type="function">
    <text evidence="5">Catalyzes the formation of L-cystathionine from O-succinyl-L-homoserine (OSHS) and L-cysteine, via a gamma-replacement reaction. In the absence of thiol, catalyzes gamma-elimination to form 2-oxobutanoate, succinate and ammonia.</text>
</comment>
<comment type="pathway">
    <text evidence="6">Amino-acid biosynthesis; L-methionine biosynthesis via de novo pathway; L-cystathionine from O-succinyl-L-homoserine: step 1/1.</text>
</comment>
<keyword evidence="3" id="KW-0663">Pyridoxal phosphate</keyword>
<organism evidence="11">
    <name type="scientific">Schizophyllum commune (strain H4-8 / FGSC 9210)</name>
    <name type="common">Split gill fungus</name>
    <dbReference type="NCBI Taxonomy" id="578458"/>
    <lineage>
        <taxon>Eukaryota</taxon>
        <taxon>Fungi</taxon>
        <taxon>Dikarya</taxon>
        <taxon>Basidiomycota</taxon>
        <taxon>Agaricomycotina</taxon>
        <taxon>Agaricomycetes</taxon>
        <taxon>Agaricomycetidae</taxon>
        <taxon>Agaricales</taxon>
        <taxon>Schizophyllaceae</taxon>
        <taxon>Schizophyllum</taxon>
    </lineage>
</organism>
<dbReference type="EMBL" id="GL377312">
    <property type="protein sequence ID" value="EFI92651.1"/>
    <property type="molecule type" value="Genomic_DNA"/>
</dbReference>
<dbReference type="RefSeq" id="XP_003027554.1">
    <property type="nucleotide sequence ID" value="XM_003027508.1"/>
</dbReference>
<keyword evidence="2" id="KW-0808">Transferase</keyword>
<comment type="cofactor">
    <cofactor evidence="1">
        <name>pyridoxal 5'-phosphate</name>
        <dbReference type="ChEBI" id="CHEBI:597326"/>
    </cofactor>
</comment>
<dbReference type="PANTHER" id="PTHR42699">
    <property type="match status" value="1"/>
</dbReference>
<dbReference type="Gene3D" id="3.90.1150.10">
    <property type="entry name" value="Aspartate Aminotransferase, domain 1"/>
    <property type="match status" value="1"/>
</dbReference>
<protein>
    <recommendedName>
        <fullName evidence="7">cystathionine gamma-synthase</fullName>
        <ecNumber evidence="7">2.5.1.48</ecNumber>
    </recommendedName>
    <alternativeName>
        <fullName evidence="8">O-succinylhomoserine (thiol)-lyase</fullName>
    </alternativeName>
</protein>
<evidence type="ECO:0000313" key="10">
    <source>
        <dbReference type="EMBL" id="EFI92651.1"/>
    </source>
</evidence>
<proteinExistence type="predicted"/>
<gene>
    <name evidence="10" type="ORF">SCHCODRAFT_61021</name>
</gene>
<dbReference type="OMA" id="KVAKRCR"/>
<dbReference type="GO" id="GO:0030170">
    <property type="term" value="F:pyridoxal phosphate binding"/>
    <property type="evidence" value="ECO:0007669"/>
    <property type="project" value="InterPro"/>
</dbReference>
<evidence type="ECO:0000256" key="5">
    <source>
        <dbReference type="ARBA" id="ARBA00058439"/>
    </source>
</evidence>
<dbReference type="InterPro" id="IPR015424">
    <property type="entry name" value="PyrdxlP-dep_Trfase"/>
</dbReference>
<dbReference type="AlphaFoldDB" id="D8QHD3"/>
<dbReference type="Proteomes" id="UP000007431">
    <property type="component" value="Unassembled WGS sequence"/>
</dbReference>
<dbReference type="PANTHER" id="PTHR42699:SF1">
    <property type="entry name" value="CYSTATHIONINE GAMMA-SYNTHASE-RELATED"/>
    <property type="match status" value="1"/>
</dbReference>
<keyword evidence="11" id="KW-1185">Reference proteome</keyword>
<dbReference type="HOGENOM" id="CLU_011302_1_0_1"/>
<name>D8QHD3_SCHCM</name>
<dbReference type="FunFam" id="3.40.640.10:FF:000094">
    <property type="entry name" value="Probable cystathionine gamma-synthase"/>
    <property type="match status" value="1"/>
</dbReference>
<dbReference type="InterPro" id="IPR015421">
    <property type="entry name" value="PyrdxlP-dep_Trfase_major"/>
</dbReference>
<dbReference type="STRING" id="578458.D8QHD3"/>
<dbReference type="Pfam" id="PF01053">
    <property type="entry name" value="Cys_Met_Meta_PP"/>
    <property type="match status" value="1"/>
</dbReference>
<dbReference type="KEGG" id="scm:SCHCO_02590818"/>
<dbReference type="FunFam" id="3.90.1150.10:FF:000063">
    <property type="entry name" value="Probable cystathionine gamma-synthase"/>
    <property type="match status" value="1"/>
</dbReference>